<keyword evidence="2" id="KW-1185">Reference proteome</keyword>
<sequence>MYSARYCSATASGWSSPRWWSPTENVVVGAHAQADDVAVGSRLTDRVVLLVGKLTEAV</sequence>
<protein>
    <submittedName>
        <fullName evidence="1">Uncharacterized protein</fullName>
    </submittedName>
</protein>
<comment type="caution">
    <text evidence="1">The sequence shown here is derived from an EMBL/GenBank/DDBJ whole genome shotgun (WGS) entry which is preliminary data.</text>
</comment>
<evidence type="ECO:0000313" key="1">
    <source>
        <dbReference type="EMBL" id="MFC4866885.1"/>
    </source>
</evidence>
<evidence type="ECO:0000313" key="2">
    <source>
        <dbReference type="Proteomes" id="UP001595858"/>
    </source>
</evidence>
<dbReference type="RefSeq" id="WP_344143432.1">
    <property type="nucleotide sequence ID" value="NZ_BAAAQI010000007.1"/>
</dbReference>
<name>A0ABV9SK58_9ACTN</name>
<dbReference type="Proteomes" id="UP001595858">
    <property type="component" value="Unassembled WGS sequence"/>
</dbReference>
<dbReference type="EMBL" id="JBHSIY010000006">
    <property type="protein sequence ID" value="MFC4866885.1"/>
    <property type="molecule type" value="Genomic_DNA"/>
</dbReference>
<proteinExistence type="predicted"/>
<reference evidence="2" key="1">
    <citation type="journal article" date="2019" name="Int. J. Syst. Evol. Microbiol.">
        <title>The Global Catalogue of Microorganisms (GCM) 10K type strain sequencing project: providing services to taxonomists for standard genome sequencing and annotation.</title>
        <authorList>
            <consortium name="The Broad Institute Genomics Platform"/>
            <consortium name="The Broad Institute Genome Sequencing Center for Infectious Disease"/>
            <person name="Wu L."/>
            <person name="Ma J."/>
        </authorList>
    </citation>
    <scope>NUCLEOTIDE SEQUENCE [LARGE SCALE GENOMIC DNA]</scope>
    <source>
        <strain evidence="2">CGMCC 4.7304</strain>
    </source>
</reference>
<gene>
    <name evidence="1" type="ORF">ACFPCZ_09595</name>
</gene>
<accession>A0ABV9SK58</accession>
<organism evidence="1 2">
    <name type="scientific">Streptomonospora arabica</name>
    <dbReference type="NCBI Taxonomy" id="412417"/>
    <lineage>
        <taxon>Bacteria</taxon>
        <taxon>Bacillati</taxon>
        <taxon>Actinomycetota</taxon>
        <taxon>Actinomycetes</taxon>
        <taxon>Streptosporangiales</taxon>
        <taxon>Nocardiopsidaceae</taxon>
        <taxon>Streptomonospora</taxon>
    </lineage>
</organism>